<evidence type="ECO:0000313" key="2">
    <source>
        <dbReference type="Proteomes" id="UP000886841"/>
    </source>
</evidence>
<dbReference type="Pfam" id="PF13483">
    <property type="entry name" value="Lactamase_B_3"/>
    <property type="match status" value="1"/>
</dbReference>
<comment type="caution">
    <text evidence="1">The sequence shown here is derived from an EMBL/GenBank/DDBJ whole genome shotgun (WGS) entry which is preliminary data.</text>
</comment>
<dbReference type="Proteomes" id="UP000886841">
    <property type="component" value="Unassembled WGS sequence"/>
</dbReference>
<proteinExistence type="predicted"/>
<reference evidence="1" key="2">
    <citation type="journal article" date="2021" name="PeerJ">
        <title>Extensive microbial diversity within the chicken gut microbiome revealed by metagenomics and culture.</title>
        <authorList>
            <person name="Gilroy R."/>
            <person name="Ravi A."/>
            <person name="Getino M."/>
            <person name="Pursley I."/>
            <person name="Horton D.L."/>
            <person name="Alikhan N.F."/>
            <person name="Baker D."/>
            <person name="Gharbi K."/>
            <person name="Hall N."/>
            <person name="Watson M."/>
            <person name="Adriaenssens E.M."/>
            <person name="Foster-Nyarko E."/>
            <person name="Jarju S."/>
            <person name="Secka A."/>
            <person name="Antonio M."/>
            <person name="Oren A."/>
            <person name="Chaudhuri R.R."/>
            <person name="La Ragione R."/>
            <person name="Hildebrand F."/>
            <person name="Pallen M.J."/>
        </authorList>
    </citation>
    <scope>NUCLEOTIDE SEQUENCE</scope>
    <source>
        <strain evidence="1">ChiSxjej1B13-7041</strain>
    </source>
</reference>
<dbReference type="SUPFAM" id="SSF56281">
    <property type="entry name" value="Metallo-hydrolase/oxidoreductase"/>
    <property type="match status" value="1"/>
</dbReference>
<reference evidence="1" key="1">
    <citation type="submission" date="2020-10" db="EMBL/GenBank/DDBJ databases">
        <authorList>
            <person name="Gilroy R."/>
        </authorList>
    </citation>
    <scope>NUCLEOTIDE SEQUENCE</scope>
    <source>
        <strain evidence="1">ChiSxjej1B13-7041</strain>
    </source>
</reference>
<dbReference type="EMBL" id="DVHU01000101">
    <property type="protein sequence ID" value="HIR93979.1"/>
    <property type="molecule type" value="Genomic_DNA"/>
</dbReference>
<gene>
    <name evidence="1" type="ORF">IAB98_11240</name>
</gene>
<dbReference type="Gene3D" id="3.60.15.10">
    <property type="entry name" value="Ribonuclease Z/Hydroxyacylglutathione hydrolase-like"/>
    <property type="match status" value="1"/>
</dbReference>
<protein>
    <submittedName>
        <fullName evidence="1">MBL fold metallo-hydrolase</fullName>
    </submittedName>
</protein>
<name>A0A9D1ELW2_9FIRM</name>
<evidence type="ECO:0000313" key="1">
    <source>
        <dbReference type="EMBL" id="HIR93979.1"/>
    </source>
</evidence>
<dbReference type="AlphaFoldDB" id="A0A9D1ELW2"/>
<dbReference type="InterPro" id="IPR036866">
    <property type="entry name" value="RibonucZ/Hydroxyglut_hydro"/>
</dbReference>
<sequence length="243" mass="28642">MKVTYLGHSGFSLEWENCFWVFDYHEGELPEFSAKKQGFVFVSHKHGDHFNPEIFRWRELCPGIEYILDKGVYLNRSLKERYRLTEWDLQQIQAVGARQSYELEDGQGEVIRLRTLKSTDCGVAFLLEYQGKRVYHAGDLNWWLWEGESKQSANNMTANFLREMEELSGLEIDAAFVPLDPRQGKDAWLGMDALMGRAEVKRVFPMHFWNDYSIIGKMKEQPCAREYRERIVEIERPGQSWEI</sequence>
<dbReference type="PANTHER" id="PTHR42967">
    <property type="entry name" value="METAL DEPENDENT HYDROLASE"/>
    <property type="match status" value="1"/>
</dbReference>
<accession>A0A9D1ELW2</accession>
<dbReference type="PANTHER" id="PTHR42967:SF1">
    <property type="entry name" value="MBL FOLD METALLO-HYDROLASE"/>
    <property type="match status" value="1"/>
</dbReference>
<organism evidence="1 2">
    <name type="scientific">Candidatus Egerieimonas intestinavium</name>
    <dbReference type="NCBI Taxonomy" id="2840777"/>
    <lineage>
        <taxon>Bacteria</taxon>
        <taxon>Bacillati</taxon>
        <taxon>Bacillota</taxon>
        <taxon>Clostridia</taxon>
        <taxon>Lachnospirales</taxon>
        <taxon>Lachnospiraceae</taxon>
        <taxon>Lachnospiraceae incertae sedis</taxon>
        <taxon>Candidatus Egerieimonas</taxon>
    </lineage>
</organism>